<evidence type="ECO:0000313" key="13">
    <source>
        <dbReference type="EMBL" id="OVA06802.1"/>
    </source>
</evidence>
<feature type="domain" description="RING-type" evidence="12">
    <location>
        <begin position="33"/>
        <end position="121"/>
    </location>
</feature>
<proteinExistence type="inferred from homology"/>
<comment type="caution">
    <text evidence="13">The sequence shown here is derived from an EMBL/GenBank/DDBJ whole genome shotgun (WGS) entry which is preliminary data.</text>
</comment>
<dbReference type="InterPro" id="IPR018957">
    <property type="entry name" value="Znf_C3HC4_RING-type"/>
</dbReference>
<dbReference type="PROSITE" id="PS00518">
    <property type="entry name" value="ZF_RING_1"/>
    <property type="match status" value="1"/>
</dbReference>
<feature type="domain" description="RING-type" evidence="11">
    <location>
        <begin position="37"/>
        <end position="86"/>
    </location>
</feature>
<sequence length="121" mass="13861">MENIQQNPKNSSSSSCDEQMNSKKEEMNTNPTSFFTCEICIEPVPLNQKFENTKTIECSHPFCTDCIAKYIQVKVEEDNTSEIKCPNIDCNVILDPLSCRSILPPKVFEKCVGYFAKQQYF</sequence>
<evidence type="ECO:0000256" key="3">
    <source>
        <dbReference type="ARBA" id="ARBA00022679"/>
    </source>
</evidence>
<dbReference type="SMART" id="SM00184">
    <property type="entry name" value="RING"/>
    <property type="match status" value="1"/>
</dbReference>
<accession>A0A200Q8M8</accession>
<keyword evidence="4" id="KW-0479">Metal-binding</keyword>
<feature type="compositionally biased region" description="Polar residues" evidence="10">
    <location>
        <begin position="1"/>
        <end position="19"/>
    </location>
</feature>
<name>A0A200Q8M8_MACCD</name>
<feature type="region of interest" description="Disordered" evidence="10">
    <location>
        <begin position="1"/>
        <end position="29"/>
    </location>
</feature>
<dbReference type="SUPFAM" id="SSF57850">
    <property type="entry name" value="RING/U-box"/>
    <property type="match status" value="1"/>
</dbReference>
<dbReference type="InterPro" id="IPR013083">
    <property type="entry name" value="Znf_RING/FYVE/PHD"/>
</dbReference>
<evidence type="ECO:0000256" key="6">
    <source>
        <dbReference type="ARBA" id="ARBA00022771"/>
    </source>
</evidence>
<evidence type="ECO:0000256" key="10">
    <source>
        <dbReference type="SAM" id="MobiDB-lite"/>
    </source>
</evidence>
<dbReference type="OrthoDB" id="10009520at2759"/>
<evidence type="ECO:0000256" key="1">
    <source>
        <dbReference type="ARBA" id="ARBA00003976"/>
    </source>
</evidence>
<evidence type="ECO:0000256" key="2">
    <source>
        <dbReference type="ARBA" id="ARBA00005884"/>
    </source>
</evidence>
<evidence type="ECO:0000313" key="14">
    <source>
        <dbReference type="Proteomes" id="UP000195402"/>
    </source>
</evidence>
<dbReference type="GO" id="GO:0016567">
    <property type="term" value="P:protein ubiquitination"/>
    <property type="evidence" value="ECO:0007669"/>
    <property type="project" value="InterPro"/>
</dbReference>
<dbReference type="Pfam" id="PF00097">
    <property type="entry name" value="zf-C3HC4"/>
    <property type="match status" value="1"/>
</dbReference>
<dbReference type="Gene3D" id="3.30.40.10">
    <property type="entry name" value="Zinc/RING finger domain, C3HC4 (zinc finger)"/>
    <property type="match status" value="1"/>
</dbReference>
<dbReference type="PROSITE" id="PS51873">
    <property type="entry name" value="TRIAD"/>
    <property type="match status" value="1"/>
</dbReference>
<evidence type="ECO:0000256" key="8">
    <source>
        <dbReference type="ARBA" id="ARBA00022833"/>
    </source>
</evidence>
<dbReference type="EMBL" id="MVGT01002716">
    <property type="protein sequence ID" value="OVA06802.1"/>
    <property type="molecule type" value="Genomic_DNA"/>
</dbReference>
<dbReference type="InParanoid" id="A0A200Q8M8"/>
<dbReference type="GO" id="GO:0004842">
    <property type="term" value="F:ubiquitin-protein transferase activity"/>
    <property type="evidence" value="ECO:0007669"/>
    <property type="project" value="InterPro"/>
</dbReference>
<dbReference type="InterPro" id="IPR031127">
    <property type="entry name" value="E3_UB_ligase_RBR"/>
</dbReference>
<evidence type="ECO:0000259" key="12">
    <source>
        <dbReference type="PROSITE" id="PS51873"/>
    </source>
</evidence>
<protein>
    <submittedName>
        <fullName evidence="13">Zinc finger protein</fullName>
    </submittedName>
</protein>
<keyword evidence="8" id="KW-0862">Zinc</keyword>
<reference evidence="13 14" key="1">
    <citation type="journal article" date="2017" name="Mol. Plant">
        <title>The Genome of Medicinal Plant Macleaya cordata Provides New Insights into Benzylisoquinoline Alkaloids Metabolism.</title>
        <authorList>
            <person name="Liu X."/>
            <person name="Liu Y."/>
            <person name="Huang P."/>
            <person name="Ma Y."/>
            <person name="Qing Z."/>
            <person name="Tang Q."/>
            <person name="Cao H."/>
            <person name="Cheng P."/>
            <person name="Zheng Y."/>
            <person name="Yuan Z."/>
            <person name="Zhou Y."/>
            <person name="Liu J."/>
            <person name="Tang Z."/>
            <person name="Zhuo Y."/>
            <person name="Zhang Y."/>
            <person name="Yu L."/>
            <person name="Huang J."/>
            <person name="Yang P."/>
            <person name="Peng Q."/>
            <person name="Zhang J."/>
            <person name="Jiang W."/>
            <person name="Zhang Z."/>
            <person name="Lin K."/>
            <person name="Ro D.K."/>
            <person name="Chen X."/>
            <person name="Xiong X."/>
            <person name="Shang Y."/>
            <person name="Huang S."/>
            <person name="Zeng J."/>
        </authorList>
    </citation>
    <scope>NUCLEOTIDE SEQUENCE [LARGE SCALE GENOMIC DNA]</scope>
    <source>
        <strain evidence="14">cv. BLH2017</strain>
        <tissue evidence="13">Root</tissue>
    </source>
</reference>
<evidence type="ECO:0000256" key="5">
    <source>
        <dbReference type="ARBA" id="ARBA00022737"/>
    </source>
</evidence>
<dbReference type="InterPro" id="IPR001841">
    <property type="entry name" value="Znf_RING"/>
</dbReference>
<dbReference type="GO" id="GO:0008270">
    <property type="term" value="F:zinc ion binding"/>
    <property type="evidence" value="ECO:0007669"/>
    <property type="project" value="UniProtKB-KW"/>
</dbReference>
<dbReference type="FunFam" id="3.30.40.10:FF:000230">
    <property type="entry name" value="RBR-type E3 ubiquitin transferase"/>
    <property type="match status" value="1"/>
</dbReference>
<keyword evidence="7" id="KW-0833">Ubl conjugation pathway</keyword>
<dbReference type="PROSITE" id="PS50089">
    <property type="entry name" value="ZF_RING_2"/>
    <property type="match status" value="1"/>
</dbReference>
<comment type="similarity">
    <text evidence="2">Belongs to the RBR family. Ariadne subfamily.</text>
</comment>
<dbReference type="STRING" id="56857.A0A200Q8M8"/>
<organism evidence="13 14">
    <name type="scientific">Macleaya cordata</name>
    <name type="common">Five-seeded plume-poppy</name>
    <name type="synonym">Bocconia cordata</name>
    <dbReference type="NCBI Taxonomy" id="56857"/>
    <lineage>
        <taxon>Eukaryota</taxon>
        <taxon>Viridiplantae</taxon>
        <taxon>Streptophyta</taxon>
        <taxon>Embryophyta</taxon>
        <taxon>Tracheophyta</taxon>
        <taxon>Spermatophyta</taxon>
        <taxon>Magnoliopsida</taxon>
        <taxon>Ranunculales</taxon>
        <taxon>Papaveraceae</taxon>
        <taxon>Papaveroideae</taxon>
        <taxon>Macleaya</taxon>
    </lineage>
</organism>
<keyword evidence="6 9" id="KW-0863">Zinc-finger</keyword>
<dbReference type="OMA" id="CIGRHIK"/>
<keyword evidence="14" id="KW-1185">Reference proteome</keyword>
<evidence type="ECO:0000256" key="9">
    <source>
        <dbReference type="PROSITE-ProRule" id="PRU00175"/>
    </source>
</evidence>
<dbReference type="InterPro" id="IPR044066">
    <property type="entry name" value="TRIAD_supradom"/>
</dbReference>
<dbReference type="AlphaFoldDB" id="A0A200Q8M8"/>
<gene>
    <name evidence="13" type="ORF">BVC80_8721g14</name>
</gene>
<keyword evidence="3" id="KW-0808">Transferase</keyword>
<dbReference type="Proteomes" id="UP000195402">
    <property type="component" value="Unassembled WGS sequence"/>
</dbReference>
<evidence type="ECO:0000256" key="7">
    <source>
        <dbReference type="ARBA" id="ARBA00022786"/>
    </source>
</evidence>
<keyword evidence="5" id="KW-0677">Repeat</keyword>
<evidence type="ECO:0000259" key="11">
    <source>
        <dbReference type="PROSITE" id="PS50089"/>
    </source>
</evidence>
<dbReference type="PANTHER" id="PTHR11685">
    <property type="entry name" value="RBR FAMILY RING FINGER AND IBR DOMAIN-CONTAINING"/>
    <property type="match status" value="1"/>
</dbReference>
<dbReference type="InterPro" id="IPR017907">
    <property type="entry name" value="Znf_RING_CS"/>
</dbReference>
<evidence type="ECO:0000256" key="4">
    <source>
        <dbReference type="ARBA" id="ARBA00022723"/>
    </source>
</evidence>
<comment type="function">
    <text evidence="1">Might act as an E3 ubiquitin-protein ligase, or as part of E3 complex, which accepts ubiquitin from specific E2 ubiquitin-conjugating enzymes and then transfers it to substrates.</text>
</comment>